<sequence>MSTAPSSEPASSAGPGPTRRRVEQASLPALELLARLPVWLPFLVLLLLMVGGGFLGGVVGWVLVGVALAFILWLLYLSWPRLSTVDRVMRLAVLLLFVAVAVTQLVPRA</sequence>
<feature type="transmembrane region" description="Helical" evidence="2">
    <location>
        <begin position="88"/>
        <end position="106"/>
    </location>
</feature>
<protein>
    <submittedName>
        <fullName evidence="3">Uncharacterized protein</fullName>
    </submittedName>
</protein>
<feature type="compositionally biased region" description="Low complexity" evidence="1">
    <location>
        <begin position="1"/>
        <end position="17"/>
    </location>
</feature>
<name>A0A345NIX7_9MICO</name>
<evidence type="ECO:0000313" key="4">
    <source>
        <dbReference type="Proteomes" id="UP000253790"/>
    </source>
</evidence>
<dbReference type="AlphaFoldDB" id="A0A345NIX7"/>
<dbReference type="KEGG" id="orn:DV701_01280"/>
<evidence type="ECO:0000256" key="1">
    <source>
        <dbReference type="SAM" id="MobiDB-lite"/>
    </source>
</evidence>
<keyword evidence="2" id="KW-0472">Membrane</keyword>
<proteinExistence type="predicted"/>
<evidence type="ECO:0000256" key="2">
    <source>
        <dbReference type="SAM" id="Phobius"/>
    </source>
</evidence>
<feature type="transmembrane region" description="Helical" evidence="2">
    <location>
        <begin position="54"/>
        <end position="76"/>
    </location>
</feature>
<gene>
    <name evidence="3" type="ORF">DV701_01280</name>
</gene>
<keyword evidence="2" id="KW-1133">Transmembrane helix</keyword>
<feature type="region of interest" description="Disordered" evidence="1">
    <location>
        <begin position="1"/>
        <end position="20"/>
    </location>
</feature>
<dbReference type="InterPro" id="IPR046549">
    <property type="entry name" value="DUF6703"/>
</dbReference>
<evidence type="ECO:0000313" key="3">
    <source>
        <dbReference type="EMBL" id="AXH94985.1"/>
    </source>
</evidence>
<organism evidence="3 4">
    <name type="scientific">Ornithinimicrobium avium</name>
    <dbReference type="NCBI Taxonomy" id="2283195"/>
    <lineage>
        <taxon>Bacteria</taxon>
        <taxon>Bacillati</taxon>
        <taxon>Actinomycetota</taxon>
        <taxon>Actinomycetes</taxon>
        <taxon>Micrococcales</taxon>
        <taxon>Ornithinimicrobiaceae</taxon>
        <taxon>Ornithinimicrobium</taxon>
    </lineage>
</organism>
<dbReference type="RefSeq" id="WP_114926753.1">
    <property type="nucleotide sequence ID" value="NZ_CP031229.1"/>
</dbReference>
<accession>A0A345NIX7</accession>
<dbReference type="Proteomes" id="UP000253790">
    <property type="component" value="Chromosome"/>
</dbReference>
<dbReference type="Pfam" id="PF20444">
    <property type="entry name" value="DUF6703"/>
    <property type="match status" value="1"/>
</dbReference>
<keyword evidence="2" id="KW-0812">Transmembrane</keyword>
<reference evidence="3 4" key="1">
    <citation type="submission" date="2018-07" db="EMBL/GenBank/DDBJ databases">
        <title>Complete genome sequencing of Ornithinimicrobium sp. AMA3305.</title>
        <authorList>
            <person name="Bae J.-W."/>
        </authorList>
    </citation>
    <scope>NUCLEOTIDE SEQUENCE [LARGE SCALE GENOMIC DNA]</scope>
    <source>
        <strain evidence="3 4">AMA3305</strain>
    </source>
</reference>
<dbReference type="EMBL" id="CP031229">
    <property type="protein sequence ID" value="AXH94985.1"/>
    <property type="molecule type" value="Genomic_DNA"/>
</dbReference>
<keyword evidence="4" id="KW-1185">Reference proteome</keyword>